<evidence type="ECO:0000256" key="6">
    <source>
        <dbReference type="SAM" id="Phobius"/>
    </source>
</evidence>
<proteinExistence type="predicted"/>
<keyword evidence="8" id="KW-1185">Reference proteome</keyword>
<feature type="transmembrane region" description="Helical" evidence="6">
    <location>
        <begin position="32"/>
        <end position="50"/>
    </location>
</feature>
<dbReference type="Pfam" id="PF04066">
    <property type="entry name" value="MrpF_PhaF"/>
    <property type="match status" value="1"/>
</dbReference>
<evidence type="ECO:0000256" key="5">
    <source>
        <dbReference type="ARBA" id="ARBA00023136"/>
    </source>
</evidence>
<gene>
    <name evidence="7" type="ORF">AB3X52_16940</name>
</gene>
<dbReference type="InterPro" id="IPR007208">
    <property type="entry name" value="MrpF/PhaF-like"/>
</dbReference>
<feature type="transmembrane region" description="Helical" evidence="6">
    <location>
        <begin position="62"/>
        <end position="82"/>
    </location>
</feature>
<dbReference type="Proteomes" id="UP001556631">
    <property type="component" value="Unassembled WGS sequence"/>
</dbReference>
<evidence type="ECO:0000256" key="4">
    <source>
        <dbReference type="ARBA" id="ARBA00022989"/>
    </source>
</evidence>
<dbReference type="RefSeq" id="WP_367995274.1">
    <property type="nucleotide sequence ID" value="NZ_JBFPJR010000039.1"/>
</dbReference>
<accession>A0ABV3T276</accession>
<comment type="caution">
    <text evidence="7">The sequence shown here is derived from an EMBL/GenBank/DDBJ whole genome shotgun (WGS) entry which is preliminary data.</text>
</comment>
<evidence type="ECO:0000256" key="2">
    <source>
        <dbReference type="ARBA" id="ARBA00022475"/>
    </source>
</evidence>
<evidence type="ECO:0000313" key="8">
    <source>
        <dbReference type="Proteomes" id="UP001556631"/>
    </source>
</evidence>
<reference evidence="7 8" key="1">
    <citation type="submission" date="2024-07" db="EMBL/GenBank/DDBJ databases">
        <authorList>
            <person name="Lee S."/>
            <person name="Kang M."/>
        </authorList>
    </citation>
    <scope>NUCLEOTIDE SEQUENCE [LARGE SCALE GENOMIC DNA]</scope>
    <source>
        <strain evidence="7 8">DS6</strain>
    </source>
</reference>
<name>A0ABV3T276_9ACTN</name>
<dbReference type="EMBL" id="JBFPJR010000039">
    <property type="protein sequence ID" value="MEX0429308.1"/>
    <property type="molecule type" value="Genomic_DNA"/>
</dbReference>
<keyword evidence="4 6" id="KW-1133">Transmembrane helix</keyword>
<protein>
    <submittedName>
        <fullName evidence="7">MrpF/PhaF family protein</fullName>
    </submittedName>
</protein>
<keyword evidence="3 6" id="KW-0812">Transmembrane</keyword>
<evidence type="ECO:0000313" key="7">
    <source>
        <dbReference type="EMBL" id="MEX0429308.1"/>
    </source>
</evidence>
<keyword evidence="2" id="KW-1003">Cell membrane</keyword>
<comment type="subcellular location">
    <subcellularLocation>
        <location evidence="1">Cell membrane</location>
        <topology evidence="1">Multi-pass membrane protein</topology>
    </subcellularLocation>
</comment>
<organism evidence="7 8">
    <name type="scientific">Nocardioides eburneus</name>
    <dbReference type="NCBI Taxonomy" id="3231482"/>
    <lineage>
        <taxon>Bacteria</taxon>
        <taxon>Bacillati</taxon>
        <taxon>Actinomycetota</taxon>
        <taxon>Actinomycetes</taxon>
        <taxon>Propionibacteriales</taxon>
        <taxon>Nocardioidaceae</taxon>
        <taxon>Nocardioides</taxon>
    </lineage>
</organism>
<evidence type="ECO:0000256" key="1">
    <source>
        <dbReference type="ARBA" id="ARBA00004651"/>
    </source>
</evidence>
<sequence length="85" mass="8892">MNEVVALVALVLVGVVVPLCLAGVLRGDPLSRLVGLEALAVVATVVLLLLARSAHRGPYVDVALVLSVLSFAGSLVFARFWGREL</sequence>
<evidence type="ECO:0000256" key="3">
    <source>
        <dbReference type="ARBA" id="ARBA00022692"/>
    </source>
</evidence>
<keyword evidence="5 6" id="KW-0472">Membrane</keyword>